<feature type="region of interest" description="Disordered" evidence="1">
    <location>
        <begin position="411"/>
        <end position="456"/>
    </location>
</feature>
<feature type="compositionally biased region" description="Pro residues" evidence="1">
    <location>
        <begin position="432"/>
        <end position="446"/>
    </location>
</feature>
<dbReference type="InterPro" id="IPR029058">
    <property type="entry name" value="AB_hydrolase_fold"/>
</dbReference>
<evidence type="ECO:0000256" key="1">
    <source>
        <dbReference type="SAM" id="MobiDB-lite"/>
    </source>
</evidence>
<dbReference type="OrthoDB" id="4308422at2"/>
<organism evidence="3 4">
    <name type="scientific">Saccharothrix syringae</name>
    <name type="common">Nocardiopsis syringae</name>
    <dbReference type="NCBI Taxonomy" id="103733"/>
    <lineage>
        <taxon>Bacteria</taxon>
        <taxon>Bacillati</taxon>
        <taxon>Actinomycetota</taxon>
        <taxon>Actinomycetes</taxon>
        <taxon>Pseudonocardiales</taxon>
        <taxon>Pseudonocardiaceae</taxon>
        <taxon>Saccharothrix</taxon>
    </lineage>
</organism>
<gene>
    <name evidence="3" type="ORF">EKG83_33995</name>
</gene>
<dbReference type="Pfam" id="PF00135">
    <property type="entry name" value="COesterase"/>
    <property type="match status" value="1"/>
</dbReference>
<feature type="compositionally biased region" description="Low complexity" evidence="1">
    <location>
        <begin position="411"/>
        <end position="431"/>
    </location>
</feature>
<feature type="domain" description="Carboxylesterase type B" evidence="2">
    <location>
        <begin position="4"/>
        <end position="202"/>
    </location>
</feature>
<dbReference type="KEGG" id="ssyi:EKG83_33995"/>
<name>A0A5Q0H769_SACSY</name>
<dbReference type="InterPro" id="IPR002018">
    <property type="entry name" value="CarbesteraseB"/>
</dbReference>
<dbReference type="Proteomes" id="UP000325787">
    <property type="component" value="Chromosome"/>
</dbReference>
<proteinExistence type="predicted"/>
<evidence type="ECO:0000313" key="4">
    <source>
        <dbReference type="Proteomes" id="UP000325787"/>
    </source>
</evidence>
<dbReference type="InterPro" id="IPR050309">
    <property type="entry name" value="Type-B_Carboxylest/Lipase"/>
</dbReference>
<dbReference type="PANTHER" id="PTHR11559">
    <property type="entry name" value="CARBOXYLESTERASE"/>
    <property type="match status" value="1"/>
</dbReference>
<dbReference type="EMBL" id="CP034550">
    <property type="protein sequence ID" value="QFZ21745.1"/>
    <property type="molecule type" value="Genomic_DNA"/>
</dbReference>
<accession>A0A5Q0H769</accession>
<dbReference type="Gene3D" id="3.40.50.1820">
    <property type="entry name" value="alpha/beta hydrolase"/>
    <property type="match status" value="1"/>
</dbReference>
<evidence type="ECO:0000313" key="3">
    <source>
        <dbReference type="EMBL" id="QFZ21745.1"/>
    </source>
</evidence>
<dbReference type="AlphaFoldDB" id="A0A5Q0H769"/>
<reference evidence="4" key="1">
    <citation type="journal article" date="2021" name="Curr. Microbiol.">
        <title>Complete genome of nocamycin-producing strain Saccharothrix syringae NRRL B-16468 reveals the biosynthetic potential for secondary metabolites.</title>
        <authorList>
            <person name="Mo X."/>
            <person name="Yang S."/>
        </authorList>
    </citation>
    <scope>NUCLEOTIDE SEQUENCE [LARGE SCALE GENOMIC DNA]</scope>
    <source>
        <strain evidence="4">ATCC 51364 / DSM 43886 / JCM 6844 / KCTC 9398 / NBRC 14523 / NRRL B-16468 / INA 2240</strain>
    </source>
</reference>
<dbReference type="SUPFAM" id="SSF53474">
    <property type="entry name" value="alpha/beta-Hydrolases"/>
    <property type="match status" value="1"/>
</dbReference>
<protein>
    <submittedName>
        <fullName evidence="3">Carboxylesterase/lipase family protein</fullName>
    </submittedName>
</protein>
<evidence type="ECO:0000259" key="2">
    <source>
        <dbReference type="Pfam" id="PF00135"/>
    </source>
</evidence>
<sequence length="456" mass="49227">MMARRGRFRGRAVDPGVDAFLGIRYAEPPFGPRRFAEPVPVPVSGGHTVDCLEFGPIAPQAARLPGAPVWRPGDEDVLSLNAWVPKRGDGLPVLFFVHGGAYTFGSSAQPDFDGTALARAGLVVVTCNYRLGFEGFGHVPGRPDNRGLLDQRAALRWVRDNVEVLGGDPGNVTVAGHSSGAASALFLAAEPGLVRRVVAHSPPNRVYAPSFARRVARWVDASTPESAVTSAARLADAQRTGPLGHDRVLFGPVADRLPVPPPEVDLLLCHTDHEYGLFEAVGSFRPARTEAALRRFARDWRIPDHVVTAYLALPGPLPGADTPPPDAHVLLAGDFVYGEPTTRLFEAHPRARLARFTRPPARHNADLPFCFGNLRGADFLIGGPPDAEAHALSRRVLRSWVDFCATGDPGWTGTHHWGPPTTPRRTPWRGVPLPPLLDPPVTPPDPRVPRCRTRGA</sequence>
<keyword evidence="4" id="KW-1185">Reference proteome</keyword>